<dbReference type="GO" id="GO:0005774">
    <property type="term" value="C:vacuolar membrane"/>
    <property type="evidence" value="ECO:0007669"/>
    <property type="project" value="UniProtKB-ARBA"/>
</dbReference>
<dbReference type="InterPro" id="IPR004713">
    <property type="entry name" value="CaH_exchang"/>
</dbReference>
<keyword evidence="9" id="KW-0050">Antiport</keyword>
<evidence type="ECO:0000256" key="3">
    <source>
        <dbReference type="ARBA" id="ARBA00022568"/>
    </source>
</evidence>
<dbReference type="Gene3D" id="1.20.1420.30">
    <property type="entry name" value="NCX, central ion-binding region"/>
    <property type="match status" value="1"/>
</dbReference>
<evidence type="ECO:0000313" key="12">
    <source>
        <dbReference type="EMBL" id="CAE7336752.1"/>
    </source>
</evidence>
<dbReference type="AlphaFoldDB" id="A0A812PIQ2"/>
<evidence type="ECO:0000256" key="8">
    <source>
        <dbReference type="ARBA" id="ARBA00023136"/>
    </source>
</evidence>
<feature type="domain" description="Sodium/calcium exchanger membrane region" evidence="11">
    <location>
        <begin position="254"/>
        <end position="397"/>
    </location>
</feature>
<dbReference type="InterPro" id="IPR044880">
    <property type="entry name" value="NCX_ion-bd_dom_sf"/>
</dbReference>
<keyword evidence="3 9" id="KW-0109">Calcium transport</keyword>
<dbReference type="NCBIfam" id="TIGR00378">
    <property type="entry name" value="cax"/>
    <property type="match status" value="1"/>
</dbReference>
<feature type="transmembrane region" description="Helical" evidence="9">
    <location>
        <begin position="351"/>
        <end position="372"/>
    </location>
</feature>
<comment type="subcellular location">
    <subcellularLocation>
        <location evidence="1">Endomembrane system</location>
        <topology evidence="1">Multi-pass membrane protein</topology>
    </subcellularLocation>
</comment>
<evidence type="ECO:0000256" key="9">
    <source>
        <dbReference type="RuleBase" id="RU365028"/>
    </source>
</evidence>
<dbReference type="GO" id="GO:0006874">
    <property type="term" value="P:intracellular calcium ion homeostasis"/>
    <property type="evidence" value="ECO:0007669"/>
    <property type="project" value="TreeGrafter"/>
</dbReference>
<dbReference type="PANTHER" id="PTHR31503:SF22">
    <property type="entry name" value="VACUOLAR CALCIUM ION TRANSPORTER"/>
    <property type="match status" value="1"/>
</dbReference>
<dbReference type="GO" id="GO:0012505">
    <property type="term" value="C:endomembrane system"/>
    <property type="evidence" value="ECO:0007669"/>
    <property type="project" value="UniProtKB-SubCell"/>
</dbReference>
<feature type="transmembrane region" description="Helical" evidence="9">
    <location>
        <begin position="51"/>
        <end position="71"/>
    </location>
</feature>
<dbReference type="EMBL" id="CAJNDS010002117">
    <property type="protein sequence ID" value="CAE7336752.1"/>
    <property type="molecule type" value="Genomic_DNA"/>
</dbReference>
<comment type="caution">
    <text evidence="9">Lacks conserved residue(s) required for the propagation of feature annotation.</text>
</comment>
<feature type="region of interest" description="Disordered" evidence="10">
    <location>
        <begin position="14"/>
        <end position="37"/>
    </location>
</feature>
<organism evidence="12 13">
    <name type="scientific">Symbiodinium natans</name>
    <dbReference type="NCBI Taxonomy" id="878477"/>
    <lineage>
        <taxon>Eukaryota</taxon>
        <taxon>Sar</taxon>
        <taxon>Alveolata</taxon>
        <taxon>Dinophyceae</taxon>
        <taxon>Suessiales</taxon>
        <taxon>Symbiodiniaceae</taxon>
        <taxon>Symbiodinium</taxon>
    </lineage>
</organism>
<feature type="transmembrane region" description="Helical" evidence="9">
    <location>
        <begin position="176"/>
        <end position="196"/>
    </location>
</feature>
<comment type="similarity">
    <text evidence="9">Belongs to the Ca(2+):cation antiporter (CaCA) (TC 2.A.19) family.</text>
</comment>
<evidence type="ECO:0000256" key="4">
    <source>
        <dbReference type="ARBA" id="ARBA00022692"/>
    </source>
</evidence>
<feature type="domain" description="Sodium/calcium exchanger membrane region" evidence="11">
    <location>
        <begin position="78"/>
        <end position="230"/>
    </location>
</feature>
<dbReference type="InterPro" id="IPR004798">
    <property type="entry name" value="CAX-like"/>
</dbReference>
<keyword evidence="4 9" id="KW-0812">Transmembrane</keyword>
<evidence type="ECO:0000256" key="5">
    <source>
        <dbReference type="ARBA" id="ARBA00022837"/>
    </source>
</evidence>
<dbReference type="Proteomes" id="UP000604046">
    <property type="component" value="Unassembled WGS sequence"/>
</dbReference>
<feature type="transmembrane region" description="Helical" evidence="9">
    <location>
        <begin position="251"/>
        <end position="273"/>
    </location>
</feature>
<evidence type="ECO:0000256" key="1">
    <source>
        <dbReference type="ARBA" id="ARBA00004127"/>
    </source>
</evidence>
<keyword evidence="7 9" id="KW-0406">Ion transport</keyword>
<feature type="transmembrane region" description="Helical" evidence="9">
    <location>
        <begin position="379"/>
        <end position="400"/>
    </location>
</feature>
<feature type="transmembrane region" description="Helical" evidence="9">
    <location>
        <begin position="216"/>
        <end position="239"/>
    </location>
</feature>
<evidence type="ECO:0000259" key="11">
    <source>
        <dbReference type="Pfam" id="PF01699"/>
    </source>
</evidence>
<keyword evidence="6 9" id="KW-1133">Transmembrane helix</keyword>
<feature type="transmembrane region" description="Helical" evidence="9">
    <location>
        <begin position="285"/>
        <end position="306"/>
    </location>
</feature>
<evidence type="ECO:0000256" key="6">
    <source>
        <dbReference type="ARBA" id="ARBA00022989"/>
    </source>
</evidence>
<dbReference type="InterPro" id="IPR004837">
    <property type="entry name" value="NaCa_Exmemb"/>
</dbReference>
<protein>
    <submittedName>
        <fullName evidence="12">VCX1 protein</fullName>
    </submittedName>
</protein>
<feature type="transmembrane region" description="Helical" evidence="9">
    <location>
        <begin position="77"/>
        <end position="96"/>
    </location>
</feature>
<feature type="transmembrane region" description="Helical" evidence="9">
    <location>
        <begin position="142"/>
        <end position="164"/>
    </location>
</feature>
<accession>A0A812PIQ2</accession>
<gene>
    <name evidence="12" type="primary">VCX1</name>
    <name evidence="12" type="ORF">SNAT2548_LOCUS17626</name>
</gene>
<dbReference type="GO" id="GO:0015369">
    <property type="term" value="F:calcium:proton antiporter activity"/>
    <property type="evidence" value="ECO:0007669"/>
    <property type="project" value="UniProtKB-UniRule"/>
</dbReference>
<keyword evidence="5 9" id="KW-0106">Calcium</keyword>
<keyword evidence="13" id="KW-1185">Reference proteome</keyword>
<dbReference type="NCBIfam" id="TIGR00846">
    <property type="entry name" value="caca2"/>
    <property type="match status" value="1"/>
</dbReference>
<reference evidence="12" key="1">
    <citation type="submission" date="2021-02" db="EMBL/GenBank/DDBJ databases">
        <authorList>
            <person name="Dougan E. K."/>
            <person name="Rhodes N."/>
            <person name="Thang M."/>
            <person name="Chan C."/>
        </authorList>
    </citation>
    <scope>NUCLEOTIDE SEQUENCE</scope>
</reference>
<evidence type="ECO:0000256" key="7">
    <source>
        <dbReference type="ARBA" id="ARBA00023065"/>
    </source>
</evidence>
<sequence length="401" mass="42043">MSHLGQHPGQLGYSHVSQHDSDVPGPQQPLTGKVEEGQDGCSRECHGVGQILCTPMNVLLVFVPLGVYSHFAHWSAAARFSCNFVAIVPLAAILGASTEALASHTGQMIGGLLNATFGNAVEMIVTVNAIKAGLVNVVQGSLLGSILSNMLLVLGMSFFAAGVVHEKESKFSAKGASANMTCLTLGSIALALPTIYNCMENTSTEDVLSISRISSAVIAGVYVLFLIFQLFTHAHLFAAEGEEDEDASISACSSVLLLLLATLAVAVCSEFLVDSIEGVTEEYGLPGAFIGVILLPIVGNAAEHATAVTVAAKGKMDLALGVAVGSSTQIALLVVPFSVIVGWAFDVPMSLDFRIFDTTVMILSVFITHTALQDGCSNWLEGSILIAIYVLIAIICWYIPD</sequence>
<evidence type="ECO:0000313" key="13">
    <source>
        <dbReference type="Proteomes" id="UP000604046"/>
    </source>
</evidence>
<keyword evidence="8 9" id="KW-0472">Membrane</keyword>
<dbReference type="OrthoDB" id="1699231at2759"/>
<evidence type="ECO:0000256" key="10">
    <source>
        <dbReference type="SAM" id="MobiDB-lite"/>
    </source>
</evidence>
<name>A0A812PIQ2_9DINO</name>
<dbReference type="Pfam" id="PF01699">
    <property type="entry name" value="Na_Ca_ex"/>
    <property type="match status" value="2"/>
</dbReference>
<keyword evidence="2 9" id="KW-0813">Transport</keyword>
<comment type="caution">
    <text evidence="12">The sequence shown here is derived from an EMBL/GenBank/DDBJ whole genome shotgun (WGS) entry which is preliminary data.</text>
</comment>
<feature type="transmembrane region" description="Helical" evidence="9">
    <location>
        <begin position="318"/>
        <end position="345"/>
    </location>
</feature>
<dbReference type="PANTHER" id="PTHR31503">
    <property type="entry name" value="VACUOLAR CALCIUM ION TRANSPORTER"/>
    <property type="match status" value="1"/>
</dbReference>
<evidence type="ECO:0000256" key="2">
    <source>
        <dbReference type="ARBA" id="ARBA00022448"/>
    </source>
</evidence>
<proteinExistence type="inferred from homology"/>